<evidence type="ECO:0000313" key="6">
    <source>
        <dbReference type="EMBL" id="ERZ96824.1"/>
    </source>
</evidence>
<organism evidence="6">
    <name type="scientific">Rhizophagus irregularis (strain DAOM 181602 / DAOM 197198 / MUCL 43194)</name>
    <name type="common">Arbuscular mycorrhizal fungus</name>
    <name type="synonym">Glomus intraradices</name>
    <dbReference type="NCBI Taxonomy" id="747089"/>
    <lineage>
        <taxon>Eukaryota</taxon>
        <taxon>Fungi</taxon>
        <taxon>Fungi incertae sedis</taxon>
        <taxon>Mucoromycota</taxon>
        <taxon>Glomeromycotina</taxon>
        <taxon>Glomeromycetes</taxon>
        <taxon>Glomerales</taxon>
        <taxon>Glomeraceae</taxon>
        <taxon>Rhizophagus</taxon>
    </lineage>
</organism>
<dbReference type="GO" id="GO:0005524">
    <property type="term" value="F:ATP binding"/>
    <property type="evidence" value="ECO:0007669"/>
    <property type="project" value="UniProtKB-KW"/>
</dbReference>
<dbReference type="SUPFAM" id="SSF56112">
    <property type="entry name" value="Protein kinase-like (PK-like)"/>
    <property type="match status" value="1"/>
</dbReference>
<protein>
    <recommendedName>
        <fullName evidence="5">Protein kinase domain-containing protein</fullName>
    </recommendedName>
</protein>
<evidence type="ECO:0000259" key="5">
    <source>
        <dbReference type="PROSITE" id="PS50011"/>
    </source>
</evidence>
<dbReference type="GO" id="GO:0004674">
    <property type="term" value="F:protein serine/threonine kinase activity"/>
    <property type="evidence" value="ECO:0007669"/>
    <property type="project" value="TreeGrafter"/>
</dbReference>
<name>U9SLR1_RHIID</name>
<keyword evidence="3" id="KW-0418">Kinase</keyword>
<reference evidence="6" key="1">
    <citation type="submission" date="2013-07" db="EMBL/GenBank/DDBJ databases">
        <title>The genome of an arbuscular mycorrhizal fungus provides insights into the evolution of the oldest plant symbiosis.</title>
        <authorList>
            <consortium name="DOE Joint Genome Institute"/>
            <person name="Tisserant E."/>
            <person name="Malbreil M."/>
            <person name="Kuo A."/>
            <person name="Kohler A."/>
            <person name="Symeonidi A."/>
            <person name="Balestrini R."/>
            <person name="Charron P."/>
            <person name="Duensing N."/>
            <person name="Frei-dit-Frey N."/>
            <person name="Gianinazzi-Pearson V."/>
            <person name="Gilbert B."/>
            <person name="Handa Y."/>
            <person name="Hijri M."/>
            <person name="Kaul R."/>
            <person name="Kawaguchi M."/>
            <person name="Krajinski F."/>
            <person name="Lammers P."/>
            <person name="Lapierre D."/>
            <person name="Masclaux F.G."/>
            <person name="Murat C."/>
            <person name="Morin E."/>
            <person name="Ndikumana S."/>
            <person name="Pagni M."/>
            <person name="Petitpierre D."/>
            <person name="Requena N."/>
            <person name="Rosikiewicz P."/>
            <person name="Riley R."/>
            <person name="Saito K."/>
            <person name="San Clemente H."/>
            <person name="Shapiro H."/>
            <person name="van Tuinen D."/>
            <person name="Becard G."/>
            <person name="Bonfante P."/>
            <person name="Paszkowski U."/>
            <person name="Shachar-Hill Y."/>
            <person name="Young J.P."/>
            <person name="Sanders I.R."/>
            <person name="Henrissat B."/>
            <person name="Rensing S.A."/>
            <person name="Grigoriev I.V."/>
            <person name="Corradi N."/>
            <person name="Roux C."/>
            <person name="Martin F."/>
        </authorList>
    </citation>
    <scope>NUCLEOTIDE SEQUENCE</scope>
    <source>
        <strain evidence="6">DAOM 197198</strain>
    </source>
</reference>
<dbReference type="InterPro" id="IPR011009">
    <property type="entry name" value="Kinase-like_dom_sf"/>
</dbReference>
<dbReference type="AlphaFoldDB" id="U9SLR1"/>
<dbReference type="InterPro" id="IPR051681">
    <property type="entry name" value="Ser/Thr_Kinases-Pseudokinases"/>
</dbReference>
<dbReference type="PANTHER" id="PTHR44329:SF288">
    <property type="entry name" value="MITOGEN-ACTIVATED PROTEIN KINASE KINASE KINASE 20"/>
    <property type="match status" value="1"/>
</dbReference>
<dbReference type="EMBL" id="KI300109">
    <property type="protein sequence ID" value="ERZ96824.1"/>
    <property type="molecule type" value="Genomic_DNA"/>
</dbReference>
<proteinExistence type="predicted"/>
<dbReference type="Gene3D" id="1.10.510.10">
    <property type="entry name" value="Transferase(Phosphotransferase) domain 1"/>
    <property type="match status" value="1"/>
</dbReference>
<evidence type="ECO:0000256" key="4">
    <source>
        <dbReference type="ARBA" id="ARBA00022840"/>
    </source>
</evidence>
<dbReference type="HOGENOM" id="CLU_847726_0_0_1"/>
<keyword evidence="2" id="KW-0547">Nucleotide-binding</keyword>
<dbReference type="eggNOG" id="KOG0192">
    <property type="taxonomic scope" value="Eukaryota"/>
</dbReference>
<keyword evidence="1" id="KW-0808">Transferase</keyword>
<evidence type="ECO:0000256" key="1">
    <source>
        <dbReference type="ARBA" id="ARBA00022679"/>
    </source>
</evidence>
<sequence length="328" mass="37710">MKYYGSGNLYQYLDRHNRILSWKDIIDMLRGIAEGLEKIHVEGKIHRNLHGGNLLIENEKNITDARIGDVGLYGPCEYNNSGQIYGVLPYIAPEILRGGNYNTASDIYSFGIIMNILATGKRPWHSEAHDISLAKNICDGKRLEIPDDTPKFYAELMQQCWDNEPKKRPTASNLYKKLSWINLMNGANPFHDDYYISEVKRFQRQEIVYPFIFLPGEKSMQNPPSNSNRDNTLSNITNLMDNKKTAQFAIVNSMSDDDDDQKMQLFKDYKLILCQALKIVEEQDNIGNKRWAQAVQTSFTDIDKYERQITNPHTISADLVTHSDSVIF</sequence>
<dbReference type="InterPro" id="IPR001245">
    <property type="entry name" value="Ser-Thr/Tyr_kinase_cat_dom"/>
</dbReference>
<feature type="domain" description="Protein kinase" evidence="5">
    <location>
        <begin position="1"/>
        <end position="181"/>
    </location>
</feature>
<dbReference type="Pfam" id="PF07714">
    <property type="entry name" value="PK_Tyr_Ser-Thr"/>
    <property type="match status" value="1"/>
</dbReference>
<keyword evidence="4" id="KW-0067">ATP-binding</keyword>
<dbReference type="InterPro" id="IPR000719">
    <property type="entry name" value="Prot_kinase_dom"/>
</dbReference>
<dbReference type="PANTHER" id="PTHR44329">
    <property type="entry name" value="SERINE/THREONINE-PROTEIN KINASE TNNI3K-RELATED"/>
    <property type="match status" value="1"/>
</dbReference>
<accession>U9SLR1</accession>
<evidence type="ECO:0000256" key="2">
    <source>
        <dbReference type="ARBA" id="ARBA00022741"/>
    </source>
</evidence>
<dbReference type="VEuPathDB" id="FungiDB:RhiirFUN_021252"/>
<dbReference type="PRINTS" id="PR00109">
    <property type="entry name" value="TYRKINASE"/>
</dbReference>
<evidence type="ECO:0000256" key="3">
    <source>
        <dbReference type="ARBA" id="ARBA00022777"/>
    </source>
</evidence>
<gene>
    <name evidence="6" type="ORF">GLOINDRAFT_12209</name>
</gene>
<dbReference type="PROSITE" id="PS50011">
    <property type="entry name" value="PROTEIN_KINASE_DOM"/>
    <property type="match status" value="1"/>
</dbReference>